<evidence type="ECO:0000256" key="9">
    <source>
        <dbReference type="ARBA" id="ARBA00023316"/>
    </source>
</evidence>
<keyword evidence="5 12" id="KW-0808">Transferase</keyword>
<dbReference type="GO" id="GO:0005737">
    <property type="term" value="C:cytoplasm"/>
    <property type="evidence" value="ECO:0007669"/>
    <property type="project" value="UniProtKB-SubCell"/>
</dbReference>
<feature type="binding site" evidence="12">
    <location>
        <position position="93"/>
    </location>
    <ligand>
        <name>UDP-N-acetyl-alpha-D-glucosamine</name>
        <dbReference type="ChEBI" id="CHEBI:57705"/>
    </ligand>
</feature>
<dbReference type="RefSeq" id="WP_162642420.1">
    <property type="nucleotide sequence ID" value="NZ_CP048286.1"/>
</dbReference>
<comment type="caution">
    <text evidence="12">Lacks conserved residue(s) required for the propagation of feature annotation.</text>
</comment>
<organism evidence="15 16">
    <name type="scientific">Paenibacillus rhizovicinus</name>
    <dbReference type="NCBI Taxonomy" id="2704463"/>
    <lineage>
        <taxon>Bacteria</taxon>
        <taxon>Bacillati</taxon>
        <taxon>Bacillota</taxon>
        <taxon>Bacilli</taxon>
        <taxon>Bacillales</taxon>
        <taxon>Paenibacillaceae</taxon>
        <taxon>Paenibacillus</taxon>
    </lineage>
</organism>
<dbReference type="GO" id="GO:0009252">
    <property type="term" value="P:peptidoglycan biosynthetic process"/>
    <property type="evidence" value="ECO:0007669"/>
    <property type="project" value="UniProtKB-UniRule"/>
</dbReference>
<dbReference type="NCBIfam" id="NF009470">
    <property type="entry name" value="PRK12830.1"/>
    <property type="match status" value="1"/>
</dbReference>
<dbReference type="InterPro" id="IPR005750">
    <property type="entry name" value="UDP_GlcNAc_COvinyl_MurA"/>
</dbReference>
<feature type="binding site" evidence="12">
    <location>
        <position position="306"/>
    </location>
    <ligand>
        <name>UDP-N-acetyl-alpha-D-glucosamine</name>
        <dbReference type="ChEBI" id="CHEBI:57705"/>
    </ligand>
</feature>
<dbReference type="Gene3D" id="3.65.10.10">
    <property type="entry name" value="Enolpyruvate transferase domain"/>
    <property type="match status" value="2"/>
</dbReference>
<dbReference type="InterPro" id="IPR036968">
    <property type="entry name" value="Enolpyruvate_Tfrase_sf"/>
</dbReference>
<feature type="binding site" evidence="12">
    <location>
        <begin position="22"/>
        <end position="23"/>
    </location>
    <ligand>
        <name>phosphoenolpyruvate</name>
        <dbReference type="ChEBI" id="CHEBI:58702"/>
    </ligand>
</feature>
<evidence type="ECO:0000256" key="10">
    <source>
        <dbReference type="ARBA" id="ARBA00038367"/>
    </source>
</evidence>
<evidence type="ECO:0000313" key="16">
    <source>
        <dbReference type="Proteomes" id="UP000479114"/>
    </source>
</evidence>
<evidence type="ECO:0000256" key="7">
    <source>
        <dbReference type="ARBA" id="ARBA00022984"/>
    </source>
</evidence>
<dbReference type="HAMAP" id="MF_00111">
    <property type="entry name" value="MurA"/>
    <property type="match status" value="1"/>
</dbReference>
<dbReference type="SUPFAM" id="SSF55205">
    <property type="entry name" value="EPT/RTPC-like"/>
    <property type="match status" value="1"/>
</dbReference>
<dbReference type="NCBIfam" id="NF006873">
    <property type="entry name" value="PRK09369.1"/>
    <property type="match status" value="1"/>
</dbReference>
<dbReference type="InterPro" id="IPR050068">
    <property type="entry name" value="MurA_subfamily"/>
</dbReference>
<feature type="binding site" evidence="12">
    <location>
        <position position="328"/>
    </location>
    <ligand>
        <name>UDP-N-acetyl-alpha-D-glucosamine</name>
        <dbReference type="ChEBI" id="CHEBI:57705"/>
    </ligand>
</feature>
<evidence type="ECO:0000259" key="14">
    <source>
        <dbReference type="Pfam" id="PF00275"/>
    </source>
</evidence>
<keyword evidence="7 12" id="KW-0573">Peptidoglycan synthesis</keyword>
<keyword evidence="8 12" id="KW-0131">Cell cycle</keyword>
<keyword evidence="6 12" id="KW-0133">Cell shape</keyword>
<dbReference type="Proteomes" id="UP000479114">
    <property type="component" value="Chromosome"/>
</dbReference>
<gene>
    <name evidence="12 15" type="primary">murA</name>
    <name evidence="15" type="ORF">GZH47_18250</name>
</gene>
<comment type="catalytic activity">
    <reaction evidence="11 12">
        <text>phosphoenolpyruvate + UDP-N-acetyl-alpha-D-glucosamine = UDP-N-acetyl-3-O-(1-carboxyvinyl)-alpha-D-glucosamine + phosphate</text>
        <dbReference type="Rhea" id="RHEA:18681"/>
        <dbReference type="ChEBI" id="CHEBI:43474"/>
        <dbReference type="ChEBI" id="CHEBI:57705"/>
        <dbReference type="ChEBI" id="CHEBI:58702"/>
        <dbReference type="ChEBI" id="CHEBI:68483"/>
        <dbReference type="EC" id="2.5.1.7"/>
    </reaction>
</comment>
<comment type="similarity">
    <text evidence="10 12">Belongs to the EPSP synthase family. MurA subfamily.</text>
</comment>
<dbReference type="GO" id="GO:0071555">
    <property type="term" value="P:cell wall organization"/>
    <property type="evidence" value="ECO:0007669"/>
    <property type="project" value="UniProtKB-KW"/>
</dbReference>
<evidence type="ECO:0000256" key="11">
    <source>
        <dbReference type="ARBA" id="ARBA00047527"/>
    </source>
</evidence>
<evidence type="ECO:0000256" key="2">
    <source>
        <dbReference type="ARBA" id="ARBA00004752"/>
    </source>
</evidence>
<feature type="compositionally biased region" description="Basic and acidic residues" evidence="13">
    <location>
        <begin position="452"/>
        <end position="462"/>
    </location>
</feature>
<evidence type="ECO:0000256" key="4">
    <source>
        <dbReference type="ARBA" id="ARBA00022618"/>
    </source>
</evidence>
<protein>
    <recommendedName>
        <fullName evidence="12">UDP-N-acetylglucosamine 1-carboxyvinyltransferase</fullName>
        <ecNumber evidence="12">2.5.1.7</ecNumber>
    </recommendedName>
    <alternativeName>
        <fullName evidence="12">Enoylpyruvate transferase</fullName>
    </alternativeName>
    <alternativeName>
        <fullName evidence="12">UDP-N-acetylglucosamine enolpyruvyl transferase</fullName>
        <shortName evidence="12">EPT</shortName>
    </alternativeName>
</protein>
<dbReference type="InterPro" id="IPR013792">
    <property type="entry name" value="RNA3'P_cycl/enolpyr_Trfase_a/b"/>
</dbReference>
<comment type="pathway">
    <text evidence="2 12">Cell wall biogenesis; peptidoglycan biosynthesis.</text>
</comment>
<evidence type="ECO:0000256" key="13">
    <source>
        <dbReference type="SAM" id="MobiDB-lite"/>
    </source>
</evidence>
<proteinExistence type="inferred from homology"/>
<feature type="region of interest" description="Disordered" evidence="13">
    <location>
        <begin position="449"/>
        <end position="470"/>
    </location>
</feature>
<dbReference type="Pfam" id="PF00275">
    <property type="entry name" value="EPSP_synthase"/>
    <property type="match status" value="1"/>
</dbReference>
<dbReference type="CDD" id="cd01555">
    <property type="entry name" value="UdpNAET"/>
    <property type="match status" value="1"/>
</dbReference>
<keyword evidence="16" id="KW-1185">Reference proteome</keyword>
<keyword evidence="4 12" id="KW-0132">Cell division</keyword>
<dbReference type="NCBIfam" id="TIGR01072">
    <property type="entry name" value="murA"/>
    <property type="match status" value="1"/>
</dbReference>
<dbReference type="PANTHER" id="PTHR43783">
    <property type="entry name" value="UDP-N-ACETYLGLUCOSAMINE 1-CARBOXYVINYLTRANSFERASE"/>
    <property type="match status" value="1"/>
</dbReference>
<dbReference type="GO" id="GO:0019277">
    <property type="term" value="P:UDP-N-acetylgalactosamine biosynthetic process"/>
    <property type="evidence" value="ECO:0007669"/>
    <property type="project" value="InterPro"/>
</dbReference>
<keyword evidence="9 12" id="KW-0961">Cell wall biogenesis/degradation</keyword>
<feature type="active site" description="Proton donor" evidence="12">
    <location>
        <position position="117"/>
    </location>
</feature>
<keyword evidence="3 12" id="KW-0963">Cytoplasm</keyword>
<feature type="domain" description="Enolpyruvate transferase" evidence="14">
    <location>
        <begin position="6"/>
        <end position="407"/>
    </location>
</feature>
<dbReference type="GO" id="GO:0008360">
    <property type="term" value="P:regulation of cell shape"/>
    <property type="evidence" value="ECO:0007669"/>
    <property type="project" value="UniProtKB-KW"/>
</dbReference>
<evidence type="ECO:0000256" key="5">
    <source>
        <dbReference type="ARBA" id="ARBA00022679"/>
    </source>
</evidence>
<reference evidence="15 16" key="1">
    <citation type="submission" date="2020-02" db="EMBL/GenBank/DDBJ databases">
        <title>Paenibacillus sp. nov., isolated from rhizosphere soil of tomato.</title>
        <authorList>
            <person name="Weon H.-Y."/>
            <person name="Lee S.A."/>
        </authorList>
    </citation>
    <scope>NUCLEOTIDE SEQUENCE [LARGE SCALE GENOMIC DNA]</scope>
    <source>
        <strain evidence="15 16">14171R-81</strain>
    </source>
</reference>
<comment type="function">
    <text evidence="12">Cell wall formation. Adds enolpyruvyl to UDP-N-acetylglucosamine.</text>
</comment>
<evidence type="ECO:0000256" key="1">
    <source>
        <dbReference type="ARBA" id="ARBA00004496"/>
    </source>
</evidence>
<keyword evidence="12" id="KW-0670">Pyruvate</keyword>
<name>A0A6C0P402_9BACL</name>
<dbReference type="FunFam" id="3.65.10.10:FF:000001">
    <property type="entry name" value="UDP-N-acetylglucosamine 1-carboxyvinyltransferase"/>
    <property type="match status" value="1"/>
</dbReference>
<dbReference type="AlphaFoldDB" id="A0A6C0P402"/>
<evidence type="ECO:0000256" key="6">
    <source>
        <dbReference type="ARBA" id="ARBA00022960"/>
    </source>
</evidence>
<feature type="binding site" evidence="12">
    <location>
        <begin position="122"/>
        <end position="126"/>
    </location>
    <ligand>
        <name>UDP-N-acetyl-alpha-D-glucosamine</name>
        <dbReference type="ChEBI" id="CHEBI:57705"/>
    </ligand>
</feature>
<dbReference type="EMBL" id="CP048286">
    <property type="protein sequence ID" value="QHW32563.1"/>
    <property type="molecule type" value="Genomic_DNA"/>
</dbReference>
<evidence type="ECO:0000256" key="12">
    <source>
        <dbReference type="HAMAP-Rule" id="MF_00111"/>
    </source>
</evidence>
<dbReference type="KEGG" id="prz:GZH47_18250"/>
<feature type="modified residue" description="2-(S-cysteinyl)pyruvic acid O-phosphothioketal" evidence="12">
    <location>
        <position position="117"/>
    </location>
</feature>
<dbReference type="UniPathway" id="UPA00219"/>
<evidence type="ECO:0000256" key="8">
    <source>
        <dbReference type="ARBA" id="ARBA00023306"/>
    </source>
</evidence>
<dbReference type="GO" id="GO:0051301">
    <property type="term" value="P:cell division"/>
    <property type="evidence" value="ECO:0007669"/>
    <property type="project" value="UniProtKB-KW"/>
</dbReference>
<dbReference type="InterPro" id="IPR001986">
    <property type="entry name" value="Enolpyruvate_Tfrase_dom"/>
</dbReference>
<sequence length="470" mass="49888">MSKIIVRGGKRLSGTVRVSGAKNAVLPILAATLLAKDGESVIHDVPFLDDVQTIQQVLSALGGKLTYDNETMRISAENLVSFEAPYEWVRKMRASFLVMGPLLARLGRARISLPGGCAIGTRPIDQHLKGFEAMGAEIALGQGFIEARTEGKLKGAKIYLDFASVGATENIMMAAVLADGTTTIENAAKEPEIVDLANYLNAMGAIVRGAGTGIIRIEGVESLSGVSHTVIPDRVEAGTYMIAAAMTGGDVHIEGAIGDHLAPVISKLQEMGVAITETDIGIRVTAAKKLKSVDVKTLPYPGFPTDMQSQMMALLMVSEGTSIVTETVFENRFMHVEEFQKMNAHIKVDGRTAIVSGGTKLTGAKVTATDLRAGAALVCAALCADGESEITGIHHVDRGYVDITGKLASLGADILREENTESAQPLYVKVLEDVAAALEEAEPAIVAARTQEPAKREKELPRMKAQPTWA</sequence>
<comment type="subcellular location">
    <subcellularLocation>
        <location evidence="1 12">Cytoplasm</location>
    </subcellularLocation>
</comment>
<dbReference type="EC" id="2.5.1.7" evidence="12"/>
<dbReference type="PANTHER" id="PTHR43783:SF1">
    <property type="entry name" value="UDP-N-ACETYLGLUCOSAMINE 1-CARBOXYVINYLTRANSFERASE"/>
    <property type="match status" value="1"/>
</dbReference>
<accession>A0A6C0P402</accession>
<evidence type="ECO:0000313" key="15">
    <source>
        <dbReference type="EMBL" id="QHW32563.1"/>
    </source>
</evidence>
<dbReference type="GO" id="GO:0008760">
    <property type="term" value="F:UDP-N-acetylglucosamine 1-carboxyvinyltransferase activity"/>
    <property type="evidence" value="ECO:0007669"/>
    <property type="project" value="UniProtKB-UniRule"/>
</dbReference>
<evidence type="ECO:0000256" key="3">
    <source>
        <dbReference type="ARBA" id="ARBA00022490"/>
    </source>
</evidence>